<dbReference type="PANTHER" id="PTHR21091:SF169">
    <property type="entry name" value="UROPORPHYRINOGEN DECARBOXYLASE"/>
    <property type="match status" value="1"/>
</dbReference>
<evidence type="ECO:0000256" key="7">
    <source>
        <dbReference type="ARBA" id="ARBA00023244"/>
    </source>
</evidence>
<dbReference type="PROSITE" id="PS00906">
    <property type="entry name" value="UROD_1"/>
    <property type="match status" value="1"/>
</dbReference>
<evidence type="ECO:0000256" key="5">
    <source>
        <dbReference type="ARBA" id="ARBA00022793"/>
    </source>
</evidence>
<evidence type="ECO:0000259" key="11">
    <source>
        <dbReference type="PROSITE" id="PS00906"/>
    </source>
</evidence>
<evidence type="ECO:0000256" key="8">
    <source>
        <dbReference type="HAMAP-Rule" id="MF_00218"/>
    </source>
</evidence>
<proteinExistence type="inferred from homology"/>
<dbReference type="PROSITE" id="PS00907">
    <property type="entry name" value="UROD_2"/>
    <property type="match status" value="1"/>
</dbReference>
<dbReference type="InterPro" id="IPR038071">
    <property type="entry name" value="UROD/MetE-like_sf"/>
</dbReference>
<feature type="binding site" evidence="8">
    <location>
        <position position="241"/>
    </location>
    <ligand>
        <name>substrate</name>
    </ligand>
</feature>
<dbReference type="OrthoDB" id="9806656at2"/>
<comment type="subunit">
    <text evidence="8">Homodimer.</text>
</comment>
<comment type="catalytic activity">
    <reaction evidence="8 9">
        <text>uroporphyrinogen III + 4 H(+) = coproporphyrinogen III + 4 CO2</text>
        <dbReference type="Rhea" id="RHEA:19865"/>
        <dbReference type="ChEBI" id="CHEBI:15378"/>
        <dbReference type="ChEBI" id="CHEBI:16526"/>
        <dbReference type="ChEBI" id="CHEBI:57308"/>
        <dbReference type="ChEBI" id="CHEBI:57309"/>
        <dbReference type="EC" id="4.1.1.37"/>
    </reaction>
</comment>
<keyword evidence="14" id="KW-1185">Reference proteome</keyword>
<reference evidence="14" key="1">
    <citation type="submission" date="2019-01" db="EMBL/GenBank/DDBJ databases">
        <title>Gri0909 isolated from a small marine red alga.</title>
        <authorList>
            <person name="Kim J."/>
            <person name="Jeong S.E."/>
            <person name="Jeon C.O."/>
        </authorList>
    </citation>
    <scope>NUCLEOTIDE SEQUENCE [LARGE SCALE GENOMIC DNA]</scope>
    <source>
        <strain evidence="14">Gri0909</strain>
    </source>
</reference>
<dbReference type="InterPro" id="IPR006361">
    <property type="entry name" value="Uroporphyrinogen_deCO2ase_HemE"/>
</dbReference>
<dbReference type="UniPathway" id="UPA00251">
    <property type="reaction ID" value="UER00321"/>
</dbReference>
<dbReference type="AlphaFoldDB" id="A0A437QNV9"/>
<evidence type="ECO:0000256" key="10">
    <source>
        <dbReference type="RuleBase" id="RU004169"/>
    </source>
</evidence>
<feature type="site" description="Transition state stabilizer" evidence="8">
    <location>
        <position position="110"/>
    </location>
</feature>
<feature type="binding site" evidence="8">
    <location>
        <begin position="60"/>
        <end position="64"/>
    </location>
    <ligand>
        <name>substrate</name>
    </ligand>
</feature>
<comment type="caution">
    <text evidence="13">The sequence shown here is derived from an EMBL/GenBank/DDBJ whole genome shotgun (WGS) entry which is preliminary data.</text>
</comment>
<gene>
    <name evidence="8" type="primary">hemE</name>
    <name evidence="13" type="ORF">EOI86_13540</name>
</gene>
<comment type="function">
    <text evidence="8">Catalyzes the decarboxylation of four acetate groups of uroporphyrinogen-III to yield coproporphyrinogen-III.</text>
</comment>
<comment type="caution">
    <text evidence="8">Lacks conserved residue(s) required for the propagation of feature annotation.</text>
</comment>
<comment type="subcellular location">
    <subcellularLocation>
        <location evidence="8">Cytoplasm</location>
    </subcellularLocation>
</comment>
<feature type="binding site" evidence="8">
    <location>
        <position position="110"/>
    </location>
    <ligand>
        <name>substrate</name>
    </ligand>
</feature>
<keyword evidence="7 8" id="KW-0627">Porphyrin biosynthesis</keyword>
<feature type="binding site" evidence="8">
    <location>
        <position position="186"/>
    </location>
    <ligand>
        <name>substrate</name>
    </ligand>
</feature>
<comment type="similarity">
    <text evidence="2 8 10">Belongs to the uroporphyrinogen decarboxylase family.</text>
</comment>
<dbReference type="CDD" id="cd00717">
    <property type="entry name" value="URO-D"/>
    <property type="match status" value="1"/>
</dbReference>
<evidence type="ECO:0000256" key="9">
    <source>
        <dbReference type="RuleBase" id="RU000554"/>
    </source>
</evidence>
<dbReference type="GO" id="GO:0004853">
    <property type="term" value="F:uroporphyrinogen decarboxylase activity"/>
    <property type="evidence" value="ECO:0007669"/>
    <property type="project" value="UniProtKB-UniRule"/>
</dbReference>
<dbReference type="InterPro" id="IPR000257">
    <property type="entry name" value="Uroporphyrinogen_deCOase"/>
</dbReference>
<feature type="domain" description="Uroporphyrinogen decarboxylase (URO-D)" evidence="12">
    <location>
        <begin position="174"/>
        <end position="190"/>
    </location>
</feature>
<keyword evidence="4 8" id="KW-0963">Cytoplasm</keyword>
<dbReference type="HAMAP" id="MF_00218">
    <property type="entry name" value="URO_D"/>
    <property type="match status" value="1"/>
</dbReference>
<dbReference type="SUPFAM" id="SSF51726">
    <property type="entry name" value="UROD/MetE-like"/>
    <property type="match status" value="1"/>
</dbReference>
<keyword evidence="5 8" id="KW-0210">Decarboxylase</keyword>
<organism evidence="13 14">
    <name type="scientific">Hwanghaeella grinnelliae</name>
    <dbReference type="NCBI Taxonomy" id="2500179"/>
    <lineage>
        <taxon>Bacteria</taxon>
        <taxon>Pseudomonadati</taxon>
        <taxon>Pseudomonadota</taxon>
        <taxon>Alphaproteobacteria</taxon>
        <taxon>Rhodospirillales</taxon>
        <taxon>Rhodospirillaceae</taxon>
        <taxon>Hwanghaeella</taxon>
    </lineage>
</organism>
<evidence type="ECO:0000313" key="14">
    <source>
        <dbReference type="Proteomes" id="UP000287447"/>
    </source>
</evidence>
<comment type="pathway">
    <text evidence="1 8 9">Porphyrin-containing compound metabolism; protoporphyrin-IX biosynthesis; coproporphyrinogen-III from 5-aminolevulinate: step 4/4.</text>
</comment>
<evidence type="ECO:0000256" key="1">
    <source>
        <dbReference type="ARBA" id="ARBA00004804"/>
    </source>
</evidence>
<dbReference type="Gene3D" id="3.20.20.210">
    <property type="match status" value="1"/>
</dbReference>
<dbReference type="PANTHER" id="PTHR21091">
    <property type="entry name" value="METHYLTETRAHYDROFOLATE:HOMOCYSTEINE METHYLTRANSFERASE RELATED"/>
    <property type="match status" value="1"/>
</dbReference>
<evidence type="ECO:0000313" key="13">
    <source>
        <dbReference type="EMBL" id="RVU36238.1"/>
    </source>
</evidence>
<evidence type="ECO:0000256" key="3">
    <source>
        <dbReference type="ARBA" id="ARBA00012288"/>
    </source>
</evidence>
<feature type="domain" description="Uroporphyrinogen decarboxylase (URO-D)" evidence="11">
    <location>
        <begin position="55"/>
        <end position="64"/>
    </location>
</feature>
<dbReference type="NCBIfam" id="TIGR01464">
    <property type="entry name" value="hemE"/>
    <property type="match status" value="1"/>
</dbReference>
<dbReference type="GO" id="GO:0019353">
    <property type="term" value="P:protoporphyrinogen IX biosynthetic process from glutamate"/>
    <property type="evidence" value="ECO:0007669"/>
    <property type="project" value="TreeGrafter"/>
</dbReference>
<evidence type="ECO:0000256" key="2">
    <source>
        <dbReference type="ARBA" id="ARBA00009935"/>
    </source>
</evidence>
<dbReference type="Proteomes" id="UP000287447">
    <property type="component" value="Unassembled WGS sequence"/>
</dbReference>
<keyword evidence="6 8" id="KW-0456">Lyase</keyword>
<evidence type="ECO:0000259" key="12">
    <source>
        <dbReference type="PROSITE" id="PS00907"/>
    </source>
</evidence>
<feature type="binding site" evidence="8">
    <location>
        <position position="357"/>
    </location>
    <ligand>
        <name>substrate</name>
    </ligand>
</feature>
<dbReference type="FunFam" id="3.20.20.210:FF:000007">
    <property type="entry name" value="Uroporphyrinogen decarboxylase"/>
    <property type="match status" value="1"/>
</dbReference>
<accession>A0A437QNV9</accession>
<evidence type="ECO:0000256" key="6">
    <source>
        <dbReference type="ARBA" id="ARBA00023239"/>
    </source>
</evidence>
<name>A0A437QNV9_9PROT</name>
<sequence length="378" mass="41942">MNWVDVLGVVGNVGPTVWTRDDIDGHRVRPATNEEVIGVKPFLRVLAGETLERPPVWLMRQAGRYLPEYRQIRSQANGFLDMCYTPERAAEVTLQPIRRYGFDAAILFSDILVVPDALGQEVTFVEGEGPKLDPIRDSAGLSALSTNWIRQRLEPVFETIERVKPELPEDVAFIGFAGSPWTVATYMVEGQGSRDYAKVKEWAYRDPAGFGRLMDLLVEGTSDYLIAQIDAGVEAIQLFDTWASVLPEEKFDDLVIEPTRRIVQAVRGVHPDIPIIGFPRGAGPSYPKYLERTGVTALGLDTTVPVDWAAKTLQPHAPVQGNLDPHHLLFGGDGLKQSAERIVKGLSNGPHIFNLGHGIIKETPPEHVSELLSYIRYS</sequence>
<dbReference type="EC" id="4.1.1.37" evidence="3 8"/>
<dbReference type="EMBL" id="SADE01000002">
    <property type="protein sequence ID" value="RVU36238.1"/>
    <property type="molecule type" value="Genomic_DNA"/>
</dbReference>
<protein>
    <recommendedName>
        <fullName evidence="3 8">Uroporphyrinogen decarboxylase</fullName>
        <shortName evidence="8">UPD</shortName>
        <shortName evidence="8">URO-D</shortName>
        <ecNumber evidence="3 8">4.1.1.37</ecNumber>
    </recommendedName>
</protein>
<dbReference type="GO" id="GO:0005829">
    <property type="term" value="C:cytosol"/>
    <property type="evidence" value="ECO:0007669"/>
    <property type="project" value="TreeGrafter"/>
</dbReference>
<evidence type="ECO:0000256" key="4">
    <source>
        <dbReference type="ARBA" id="ARBA00022490"/>
    </source>
</evidence>
<dbReference type="Pfam" id="PF01208">
    <property type="entry name" value="URO-D"/>
    <property type="match status" value="1"/>
</dbReference>